<keyword evidence="1" id="KW-0175">Coiled coil</keyword>
<dbReference type="InterPro" id="IPR000717">
    <property type="entry name" value="PCI_dom"/>
</dbReference>
<dbReference type="Pfam" id="PF01399">
    <property type="entry name" value="PCI"/>
    <property type="match status" value="1"/>
</dbReference>
<dbReference type="Pfam" id="PF10602">
    <property type="entry name" value="RPN7"/>
    <property type="match status" value="1"/>
</dbReference>
<dbReference type="InterPro" id="IPR019585">
    <property type="entry name" value="Rpn7/CSN1"/>
</dbReference>
<feature type="domain" description="PCI" evidence="2">
    <location>
        <begin position="179"/>
        <end position="347"/>
    </location>
</feature>
<protein>
    <recommendedName>
        <fullName evidence="2">PCI domain-containing protein</fullName>
    </recommendedName>
</protein>
<keyword evidence="4" id="KW-1185">Reference proteome</keyword>
<dbReference type="SUPFAM" id="SSF46785">
    <property type="entry name" value="Winged helix' DNA-binding domain"/>
    <property type="match status" value="1"/>
</dbReference>
<dbReference type="PANTHER" id="PTHR14145:SF1">
    <property type="entry name" value="26S PROTEASOME NON-ATPASE REGULATORY SUBUNIT 6"/>
    <property type="match status" value="1"/>
</dbReference>
<feature type="coiled-coil region" evidence="1">
    <location>
        <begin position="58"/>
        <end position="89"/>
    </location>
</feature>
<dbReference type="GO" id="GO:0043161">
    <property type="term" value="P:proteasome-mediated ubiquitin-dependent protein catabolic process"/>
    <property type="evidence" value="ECO:0007669"/>
    <property type="project" value="TreeGrafter"/>
</dbReference>
<organism evidence="3 4">
    <name type="scientific">Anncaliia algerae PRA339</name>
    <dbReference type="NCBI Taxonomy" id="1288291"/>
    <lineage>
        <taxon>Eukaryota</taxon>
        <taxon>Fungi</taxon>
        <taxon>Fungi incertae sedis</taxon>
        <taxon>Microsporidia</taxon>
        <taxon>Tubulinosematoidea</taxon>
        <taxon>Tubulinosematidae</taxon>
        <taxon>Anncaliia</taxon>
    </lineage>
</organism>
<dbReference type="OrthoDB" id="1452at2759"/>
<dbReference type="GO" id="GO:0005838">
    <property type="term" value="C:proteasome regulatory particle"/>
    <property type="evidence" value="ECO:0007669"/>
    <property type="project" value="TreeGrafter"/>
</dbReference>
<reference evidence="4" key="1">
    <citation type="submission" date="2013-02" db="EMBL/GenBank/DDBJ databases">
        <authorList>
            <consortium name="The Broad Institute Genome Sequencing Platform"/>
            <person name="Cuomo C."/>
            <person name="Becnel J."/>
            <person name="Sanscrainte N."/>
            <person name="Walker B."/>
            <person name="Young S.K."/>
            <person name="Zeng Q."/>
            <person name="Gargeya S."/>
            <person name="Fitzgerald M."/>
            <person name="Haas B."/>
            <person name="Abouelleil A."/>
            <person name="Alvarado L."/>
            <person name="Arachchi H.M."/>
            <person name="Berlin A.M."/>
            <person name="Chapman S.B."/>
            <person name="Dewar J."/>
            <person name="Goldberg J."/>
            <person name="Griggs A."/>
            <person name="Gujja S."/>
            <person name="Hansen M."/>
            <person name="Howarth C."/>
            <person name="Imamovic A."/>
            <person name="Larimer J."/>
            <person name="McCowan C."/>
            <person name="Murphy C."/>
            <person name="Neiman D."/>
            <person name="Pearson M."/>
            <person name="Priest M."/>
            <person name="Roberts A."/>
            <person name="Saif S."/>
            <person name="Shea T."/>
            <person name="Sisk P."/>
            <person name="Sykes S."/>
            <person name="Wortman J."/>
            <person name="Nusbaum C."/>
            <person name="Birren B."/>
        </authorList>
    </citation>
    <scope>NUCLEOTIDE SEQUENCE [LARGE SCALE GENOMIC DNA]</scope>
    <source>
        <strain evidence="4">PRA339</strain>
    </source>
</reference>
<dbReference type="Gene3D" id="1.25.40.570">
    <property type="match status" value="1"/>
</dbReference>
<proteinExistence type="predicted"/>
<dbReference type="SMART" id="SM00088">
    <property type="entry name" value="PINT"/>
    <property type="match status" value="1"/>
</dbReference>
<dbReference type="PROSITE" id="PS50250">
    <property type="entry name" value="PCI"/>
    <property type="match status" value="1"/>
</dbReference>
<gene>
    <name evidence="3" type="ORF">H312_00378</name>
</gene>
<dbReference type="InterPro" id="IPR045135">
    <property type="entry name" value="Rpn7_N"/>
</dbReference>
<dbReference type="InterPro" id="IPR036390">
    <property type="entry name" value="WH_DNA-bd_sf"/>
</dbReference>
<dbReference type="EMBL" id="KK365132">
    <property type="protein sequence ID" value="KCZ82103.1"/>
    <property type="molecule type" value="Genomic_DNA"/>
</dbReference>
<evidence type="ECO:0000256" key="1">
    <source>
        <dbReference type="SAM" id="Coils"/>
    </source>
</evidence>
<name>A0A059F4C4_9MICR</name>
<evidence type="ECO:0000313" key="3">
    <source>
        <dbReference type="EMBL" id="KCZ82103.1"/>
    </source>
</evidence>
<dbReference type="PANTHER" id="PTHR14145">
    <property type="entry name" value="26S PROTESOME SUBUNIT 6"/>
    <property type="match status" value="1"/>
</dbReference>
<evidence type="ECO:0000259" key="2">
    <source>
        <dbReference type="PROSITE" id="PS50250"/>
    </source>
</evidence>
<accession>A0A059F4C4</accession>
<dbReference type="HOGENOM" id="CLU_031814_1_1_1"/>
<reference evidence="3 4" key="2">
    <citation type="submission" date="2014-03" db="EMBL/GenBank/DDBJ databases">
        <title>The Genome Sequence of Anncaliia algerae insect isolate PRA339.</title>
        <authorList>
            <consortium name="The Broad Institute Genome Sequencing Platform"/>
            <consortium name="The Broad Institute Genome Sequencing Center for Infectious Disease"/>
            <person name="Cuomo C."/>
            <person name="Becnel J."/>
            <person name="Sanscrainte N."/>
            <person name="Walker B."/>
            <person name="Young S.K."/>
            <person name="Zeng Q."/>
            <person name="Gargeya S."/>
            <person name="Fitzgerald M."/>
            <person name="Haas B."/>
            <person name="Abouelleil A."/>
            <person name="Alvarado L."/>
            <person name="Arachchi H.M."/>
            <person name="Berlin A.M."/>
            <person name="Chapman S.B."/>
            <person name="Dewar J."/>
            <person name="Goldberg J."/>
            <person name="Griggs A."/>
            <person name="Gujja S."/>
            <person name="Hansen M."/>
            <person name="Howarth C."/>
            <person name="Imamovic A."/>
            <person name="Larimer J."/>
            <person name="McCowan C."/>
            <person name="Murphy C."/>
            <person name="Neiman D."/>
            <person name="Pearson M."/>
            <person name="Priest M."/>
            <person name="Roberts A."/>
            <person name="Saif S."/>
            <person name="Shea T."/>
            <person name="Sisk P."/>
            <person name="Sykes S."/>
            <person name="Wortman J."/>
            <person name="Nusbaum C."/>
            <person name="Birren B."/>
        </authorList>
    </citation>
    <scope>NUCLEOTIDE SEQUENCE [LARGE SCALE GENOMIC DNA]</scope>
    <source>
        <strain evidence="3 4">PRA339</strain>
    </source>
</reference>
<sequence>MENDFKKPTLEVLDLMSCIKSKKIKPDVFKEYIIKEGMLILYEKMSEEDYISFNKNEYNSLKEKNKKCIDDLKKEIEENSENEALILNKQKEMCELYAQALDVHNFDELSRQISSANPSSSLKMDILLCKIRIALILKDVKLLENSVALARNLCESGCDWDRRNKFKVYEGLYFLKKKDFKAAARLFSESLNTFESPELFSFDKLCLYTIFCGLISFKRNEIYDKILTSSNILEEREKLELGIRLADSFYLCDYSVLLTNIYRFVISFNDDLHLKNIKNIFLREMKVKAYKQLLSSYKTLSMQTMANILGMNVNYLENDLIKFISTDKLNCKIDRISMTVSVVEESYDETSIMLEKGDELLRMVRKNLK</sequence>
<dbReference type="Proteomes" id="UP000030655">
    <property type="component" value="Unassembled WGS sequence"/>
</dbReference>
<dbReference type="STRING" id="1288291.A0A059F4C4"/>
<dbReference type="VEuPathDB" id="MicrosporidiaDB:H312_00378"/>
<dbReference type="AlphaFoldDB" id="A0A059F4C4"/>
<evidence type="ECO:0000313" key="4">
    <source>
        <dbReference type="Proteomes" id="UP000030655"/>
    </source>
</evidence>